<feature type="DNA-binding region" description="H-T-H motif" evidence="4">
    <location>
        <begin position="58"/>
        <end position="77"/>
    </location>
</feature>
<evidence type="ECO:0000256" key="4">
    <source>
        <dbReference type="PROSITE-ProRule" id="PRU00335"/>
    </source>
</evidence>
<reference evidence="6 7" key="1">
    <citation type="submission" date="2016-04" db="EMBL/GenBank/DDBJ databases">
        <title>Draft Genome Assembly of the Bloom-forming Cyanobacterium Nodularia spumigena Strain CENA596 in Shrimp Production Ponds.</title>
        <authorList>
            <person name="Popin R.V."/>
            <person name="Rigonato J."/>
            <person name="Abreu V.A."/>
            <person name="Andreote A.P."/>
            <person name="Silveira S.B."/>
            <person name="Odebrecht C."/>
            <person name="Fiore M.F."/>
        </authorList>
    </citation>
    <scope>NUCLEOTIDE SEQUENCE [LARGE SCALE GENOMIC DNA]</scope>
    <source>
        <strain evidence="6 7">CENA596</strain>
    </source>
</reference>
<evidence type="ECO:0000256" key="2">
    <source>
        <dbReference type="ARBA" id="ARBA00023125"/>
    </source>
</evidence>
<dbReference type="PRINTS" id="PR00455">
    <property type="entry name" value="HTHTETR"/>
</dbReference>
<sequence>MCKLVLPILQHFLQNVITFKQVLASKMTRTIRSSALTRTRLIEAASQVFATLGVQGATTREIARVAGVNEVTLFRHFASKEQLLRAVIENASALQTEALAHPEAWTQNLGVDLKKYAQLYNAMLEAHEDLIRTFIGEAKRHPEAARQVIQEAAQPLGEKLVAYLKSSQKRGTVRVDLDPLPAVDMFTGMLLAGMLCRTAKYHKNNYSCEDYIDTCVEIFVRGITVPV</sequence>
<dbReference type="AlphaFoldDB" id="A0A166J4H1"/>
<dbReference type="InterPro" id="IPR009057">
    <property type="entry name" value="Homeodomain-like_sf"/>
</dbReference>
<gene>
    <name evidence="6" type="ORF">A2T98_13960</name>
</gene>
<keyword evidence="2 4" id="KW-0238">DNA-binding</keyword>
<organism evidence="6 7">
    <name type="scientific">Nodularia spumigena CENA596</name>
    <dbReference type="NCBI Taxonomy" id="1819295"/>
    <lineage>
        <taxon>Bacteria</taxon>
        <taxon>Bacillati</taxon>
        <taxon>Cyanobacteriota</taxon>
        <taxon>Cyanophyceae</taxon>
        <taxon>Nostocales</taxon>
        <taxon>Nodulariaceae</taxon>
        <taxon>Nodularia</taxon>
    </lineage>
</organism>
<dbReference type="OrthoDB" id="277085at2"/>
<dbReference type="PANTHER" id="PTHR30055:SF226">
    <property type="entry name" value="HTH-TYPE TRANSCRIPTIONAL REGULATOR PKSA"/>
    <property type="match status" value="1"/>
</dbReference>
<evidence type="ECO:0000313" key="6">
    <source>
        <dbReference type="EMBL" id="KZL49217.1"/>
    </source>
</evidence>
<dbReference type="InterPro" id="IPR011075">
    <property type="entry name" value="TetR_C"/>
</dbReference>
<name>A0A166J4H1_NODSP</name>
<evidence type="ECO:0000259" key="5">
    <source>
        <dbReference type="PROSITE" id="PS50977"/>
    </source>
</evidence>
<evidence type="ECO:0000256" key="3">
    <source>
        <dbReference type="ARBA" id="ARBA00023163"/>
    </source>
</evidence>
<dbReference type="SUPFAM" id="SSF46689">
    <property type="entry name" value="Homeodomain-like"/>
    <property type="match status" value="1"/>
</dbReference>
<dbReference type="GO" id="GO:0003700">
    <property type="term" value="F:DNA-binding transcription factor activity"/>
    <property type="evidence" value="ECO:0007669"/>
    <property type="project" value="TreeGrafter"/>
</dbReference>
<dbReference type="EMBL" id="LWAJ01000187">
    <property type="protein sequence ID" value="KZL49217.1"/>
    <property type="molecule type" value="Genomic_DNA"/>
</dbReference>
<dbReference type="PANTHER" id="PTHR30055">
    <property type="entry name" value="HTH-TYPE TRANSCRIPTIONAL REGULATOR RUTR"/>
    <property type="match status" value="1"/>
</dbReference>
<comment type="caution">
    <text evidence="6">The sequence shown here is derived from an EMBL/GenBank/DDBJ whole genome shotgun (WGS) entry which is preliminary data.</text>
</comment>
<evidence type="ECO:0000256" key="1">
    <source>
        <dbReference type="ARBA" id="ARBA00023015"/>
    </source>
</evidence>
<keyword evidence="1" id="KW-0805">Transcription regulation</keyword>
<dbReference type="Gene3D" id="1.10.10.60">
    <property type="entry name" value="Homeodomain-like"/>
    <property type="match status" value="1"/>
</dbReference>
<dbReference type="Gene3D" id="1.10.357.10">
    <property type="entry name" value="Tetracycline Repressor, domain 2"/>
    <property type="match status" value="1"/>
</dbReference>
<dbReference type="PROSITE" id="PS50977">
    <property type="entry name" value="HTH_TETR_2"/>
    <property type="match status" value="1"/>
</dbReference>
<dbReference type="Pfam" id="PF00440">
    <property type="entry name" value="TetR_N"/>
    <property type="match status" value="1"/>
</dbReference>
<dbReference type="SUPFAM" id="SSF48498">
    <property type="entry name" value="Tetracyclin repressor-like, C-terminal domain"/>
    <property type="match status" value="1"/>
</dbReference>
<keyword evidence="3" id="KW-0804">Transcription</keyword>
<proteinExistence type="predicted"/>
<dbReference type="InterPro" id="IPR001647">
    <property type="entry name" value="HTH_TetR"/>
</dbReference>
<accession>A0A166J4H1</accession>
<dbReference type="InterPro" id="IPR050109">
    <property type="entry name" value="HTH-type_TetR-like_transc_reg"/>
</dbReference>
<dbReference type="GO" id="GO:0000976">
    <property type="term" value="F:transcription cis-regulatory region binding"/>
    <property type="evidence" value="ECO:0007669"/>
    <property type="project" value="TreeGrafter"/>
</dbReference>
<dbReference type="InterPro" id="IPR036271">
    <property type="entry name" value="Tet_transcr_reg_TetR-rel_C_sf"/>
</dbReference>
<dbReference type="Proteomes" id="UP000076555">
    <property type="component" value="Unassembled WGS sequence"/>
</dbReference>
<feature type="domain" description="HTH tetR-type" evidence="5">
    <location>
        <begin position="35"/>
        <end position="95"/>
    </location>
</feature>
<protein>
    <submittedName>
        <fullName evidence="6">TetR family transcriptional regulator</fullName>
    </submittedName>
</protein>
<dbReference type="Pfam" id="PF16859">
    <property type="entry name" value="TetR_C_11"/>
    <property type="match status" value="1"/>
</dbReference>
<evidence type="ECO:0000313" key="7">
    <source>
        <dbReference type="Proteomes" id="UP000076555"/>
    </source>
</evidence>